<dbReference type="Pfam" id="PF05876">
    <property type="entry name" value="GpA_ATPase"/>
    <property type="match status" value="1"/>
</dbReference>
<dbReference type="GO" id="GO:0016887">
    <property type="term" value="F:ATP hydrolysis activity"/>
    <property type="evidence" value="ECO:0007669"/>
    <property type="project" value="InterPro"/>
</dbReference>
<name>A0AAQ1HMK6_9PSED</name>
<feature type="compositionally biased region" description="Basic residues" evidence="1">
    <location>
        <begin position="687"/>
        <end position="703"/>
    </location>
</feature>
<dbReference type="AlphaFoldDB" id="A0AAQ1HMK6"/>
<dbReference type="Proteomes" id="UP000183385">
    <property type="component" value="Unassembled WGS sequence"/>
</dbReference>
<dbReference type="InterPro" id="IPR051220">
    <property type="entry name" value="TFA_Chaperone"/>
</dbReference>
<proteinExistence type="inferred from homology"/>
<dbReference type="HAMAP" id="MF_04144">
    <property type="entry name" value="TERL_LAMBDA"/>
    <property type="match status" value="1"/>
</dbReference>
<dbReference type="Pfam" id="PF20454">
    <property type="entry name" value="GpA_nuclease"/>
    <property type="match status" value="1"/>
</dbReference>
<organism evidence="4 5">
    <name type="scientific">Pseudomonas citronellolis</name>
    <dbReference type="NCBI Taxonomy" id="53408"/>
    <lineage>
        <taxon>Bacteria</taxon>
        <taxon>Pseudomonadati</taxon>
        <taxon>Pseudomonadota</taxon>
        <taxon>Gammaproteobacteria</taxon>
        <taxon>Pseudomonadales</taxon>
        <taxon>Pseudomonadaceae</taxon>
        <taxon>Pseudomonas</taxon>
    </lineage>
</organism>
<dbReference type="InterPro" id="IPR008866">
    <property type="entry name" value="Phage_lambda_GpA-like"/>
</dbReference>
<comment type="caution">
    <text evidence="4">The sequence shown here is derived from an EMBL/GenBank/DDBJ whole genome shotgun (WGS) entry which is preliminary data.</text>
</comment>
<evidence type="ECO:0000259" key="3">
    <source>
        <dbReference type="Pfam" id="PF20454"/>
    </source>
</evidence>
<reference evidence="4 5" key="1">
    <citation type="submission" date="2016-10" db="EMBL/GenBank/DDBJ databases">
        <authorList>
            <person name="Varghese N."/>
            <person name="Submissions S."/>
        </authorList>
    </citation>
    <scope>NUCLEOTIDE SEQUENCE [LARGE SCALE GENOMIC DNA]</scope>
    <source>
        <strain evidence="4 5">LMG 18378</strain>
    </source>
</reference>
<dbReference type="PANTHER" id="PTHR34413">
    <property type="entry name" value="PROPHAGE TAIL FIBER ASSEMBLY PROTEIN HOMOLOG TFAE-RELATED-RELATED"/>
    <property type="match status" value="1"/>
</dbReference>
<dbReference type="RefSeq" id="WP_083426769.1">
    <property type="nucleotide sequence ID" value="NZ_FOLS01000011.1"/>
</dbReference>
<protein>
    <submittedName>
        <fullName evidence="4">Phage terminase, large subunit GpA</fullName>
    </submittedName>
</protein>
<evidence type="ECO:0000313" key="5">
    <source>
        <dbReference type="Proteomes" id="UP000183385"/>
    </source>
</evidence>
<dbReference type="InterPro" id="IPR046454">
    <property type="entry name" value="GpA_endonuclease"/>
</dbReference>
<dbReference type="EMBL" id="FOLS01000011">
    <property type="protein sequence ID" value="SFC84472.1"/>
    <property type="molecule type" value="Genomic_DNA"/>
</dbReference>
<keyword evidence="5" id="KW-1185">Reference proteome</keyword>
<dbReference type="InterPro" id="IPR046453">
    <property type="entry name" value="GpA_ATPase"/>
</dbReference>
<feature type="domain" description="Phage terminase large subunit GpA ATPase" evidence="2">
    <location>
        <begin position="42"/>
        <end position="314"/>
    </location>
</feature>
<evidence type="ECO:0000256" key="1">
    <source>
        <dbReference type="SAM" id="MobiDB-lite"/>
    </source>
</evidence>
<dbReference type="PANTHER" id="PTHR34413:SF2">
    <property type="entry name" value="PROPHAGE TAIL FIBER ASSEMBLY PROTEIN HOMOLOG TFAE-RELATED"/>
    <property type="match status" value="1"/>
</dbReference>
<dbReference type="GO" id="GO:0004519">
    <property type="term" value="F:endonuclease activity"/>
    <property type="evidence" value="ECO:0007669"/>
    <property type="project" value="InterPro"/>
</dbReference>
<accession>A0AAQ1HMK6</accession>
<feature type="domain" description="Terminase large subunit GpA endonuclease" evidence="3">
    <location>
        <begin position="336"/>
        <end position="652"/>
    </location>
</feature>
<dbReference type="GO" id="GO:0005524">
    <property type="term" value="F:ATP binding"/>
    <property type="evidence" value="ECO:0007669"/>
    <property type="project" value="InterPro"/>
</dbReference>
<evidence type="ECO:0000313" key="4">
    <source>
        <dbReference type="EMBL" id="SFC84472.1"/>
    </source>
</evidence>
<gene>
    <name evidence="4" type="ORF">SAMN05216577_11196</name>
</gene>
<feature type="region of interest" description="Disordered" evidence="1">
    <location>
        <begin position="679"/>
        <end position="703"/>
    </location>
</feature>
<sequence length="703" mass="79533">MMHVSPTSIIRNVAELIRPPRRVSVSRAAEDHLILNEPGGYQGKFTLDVAPYMREPMDLKASRRFEGVVFVGPARSLKTQALIDGGMAYTITSDPGDALIVQMSQESARDFSRTRVDRAIRHSPDLKARLSAGRSDDNVFDKFFKTGQVLKIGWPAVSQVSSKSIRWVDITDYDRIPDDIEGEGSLWALALKRTQTFKSRGMCCAESSPGREVTDPTWRKQTPHEAPPCTGIIGLYNTGDRRRWYWQCPSCREYSEPEPGITCFALPSFDELKETIRSADLMKLAARSAYFCCPHCGDLISEKHKRAMNRGGRWLIEGQRIDRHGEVCGEARQSKIASFWLGGLPAAFQSWESICLRYLEGVHAYVTTGDETKLQGTTNLDQGAPYMPQRSEAVRSADVLIDRREEVIKHQIPEGVRFIVPSVDVQAGGKPRFVVQVHGYGVQGEEWLIDRYNIRTSRRKSEDGEPLPVDPSAYLEDWELLITDVMQKAYPLADGSGRAMLPALVVCDSGGKAGVTEKAYDFYRKLKRRGLHRQFMLVKGGSQANAPRIRESYPDSERKDRKAKARGEIPVWLLNTTLLKDAVNNDLQRAKPGPGYVHLPEWLGEWWFEELTFEVRKPQRWEKPGKGANEAFDLFCYSRAGAIKLGLETLDWERPKPFARPWDENPHVCQAEEVDVVQPRPKEKAAKPVKKTATRRVRMQVSR</sequence>
<evidence type="ECO:0000259" key="2">
    <source>
        <dbReference type="Pfam" id="PF05876"/>
    </source>
</evidence>